<feature type="non-terminal residue" evidence="1">
    <location>
        <position position="1"/>
    </location>
</feature>
<organism evidence="1">
    <name type="scientific">marine sediment metagenome</name>
    <dbReference type="NCBI Taxonomy" id="412755"/>
    <lineage>
        <taxon>unclassified sequences</taxon>
        <taxon>metagenomes</taxon>
        <taxon>ecological metagenomes</taxon>
    </lineage>
</organism>
<proteinExistence type="predicted"/>
<accession>A0A0F9DXZ6</accession>
<reference evidence="1" key="1">
    <citation type="journal article" date="2015" name="Nature">
        <title>Complex archaea that bridge the gap between prokaryotes and eukaryotes.</title>
        <authorList>
            <person name="Spang A."/>
            <person name="Saw J.H."/>
            <person name="Jorgensen S.L."/>
            <person name="Zaremba-Niedzwiedzka K."/>
            <person name="Martijn J."/>
            <person name="Lind A.E."/>
            <person name="van Eijk R."/>
            <person name="Schleper C."/>
            <person name="Guy L."/>
            <person name="Ettema T.J."/>
        </authorList>
    </citation>
    <scope>NUCLEOTIDE SEQUENCE</scope>
</reference>
<comment type="caution">
    <text evidence="1">The sequence shown here is derived from an EMBL/GenBank/DDBJ whole genome shotgun (WGS) entry which is preliminary data.</text>
</comment>
<dbReference type="AlphaFoldDB" id="A0A0F9DXZ6"/>
<name>A0A0F9DXZ6_9ZZZZ</name>
<gene>
    <name evidence="1" type="ORF">LCGC14_2142310</name>
</gene>
<evidence type="ECO:0000313" key="1">
    <source>
        <dbReference type="EMBL" id="KKL66703.1"/>
    </source>
</evidence>
<sequence>KGLVIGDDDKAIVDSLVKELHEEDASQAVVNRMLGWYNKWEESLTGEMDALDKSQKAETEDLLREQWGSDYRANETLAAHFIQGLPKEKQAELMGARMSDNRTLANDPEIAQWMAKMSRELYGTQVFVPSGGNTALQNRDTRKKELESWMHTPKWNKEVEAEHLQILEQEQNEQERAQRQVA</sequence>
<dbReference type="EMBL" id="LAZR01027118">
    <property type="protein sequence ID" value="KKL66703.1"/>
    <property type="molecule type" value="Genomic_DNA"/>
</dbReference>
<protein>
    <submittedName>
        <fullName evidence="1">Uncharacterized protein</fullName>
    </submittedName>
</protein>